<name>A0A7I8VQM6_9ANNE</name>
<dbReference type="CDD" id="cd16448">
    <property type="entry name" value="RING-H2"/>
    <property type="match status" value="1"/>
</dbReference>
<protein>
    <submittedName>
        <fullName evidence="6">DgyrCDS6786</fullName>
    </submittedName>
</protein>
<evidence type="ECO:0000256" key="1">
    <source>
        <dbReference type="ARBA" id="ARBA00022723"/>
    </source>
</evidence>
<evidence type="ECO:0000313" key="6">
    <source>
        <dbReference type="EMBL" id="CAD5118045.1"/>
    </source>
</evidence>
<keyword evidence="3" id="KW-0863">Zinc-finger</keyword>
<organism evidence="6 7">
    <name type="scientific">Dimorphilus gyrociliatus</name>
    <dbReference type="NCBI Taxonomy" id="2664684"/>
    <lineage>
        <taxon>Eukaryota</taxon>
        <taxon>Metazoa</taxon>
        <taxon>Spiralia</taxon>
        <taxon>Lophotrochozoa</taxon>
        <taxon>Annelida</taxon>
        <taxon>Polychaeta</taxon>
        <taxon>Polychaeta incertae sedis</taxon>
        <taxon>Dinophilidae</taxon>
        <taxon>Dimorphilus</taxon>
    </lineage>
</organism>
<evidence type="ECO:0000256" key="2">
    <source>
        <dbReference type="ARBA" id="ARBA00022737"/>
    </source>
</evidence>
<dbReference type="AlphaFoldDB" id="A0A7I8VQM6"/>
<dbReference type="EMBL" id="CAJFCJ010000007">
    <property type="protein sequence ID" value="CAD5118045.1"/>
    <property type="molecule type" value="Genomic_DNA"/>
</dbReference>
<keyword evidence="4" id="KW-0862">Zinc</keyword>
<reference evidence="6 7" key="1">
    <citation type="submission" date="2020-08" db="EMBL/GenBank/DDBJ databases">
        <authorList>
            <person name="Hejnol A."/>
        </authorList>
    </citation>
    <scope>NUCLEOTIDE SEQUENCE [LARGE SCALE GENOMIC DNA]</scope>
</reference>
<dbReference type="PANTHER" id="PTHR12326:SF3">
    <property type="entry name" value="DIFFERENTIALLY EXPRESSED IN FDCP 8 HOMOLOG"/>
    <property type="match status" value="1"/>
</dbReference>
<sequence>MENLKKIDPFAPDLKDFAPKPVLPVPSSFKPNINSPYFIESSLTSREACLRVLASENGGSVLDINSELTDASLEFEMESASNTNFNVEHSTNLSLKDRDLNDCSMSTLNLKEIADNSLNYIKTRYRINNFYTDQDDNNIDFKDSIYSIFTNLTFKIYDGEVLLYPWKKTRKSSPIFKNNCEANHLNIQLTMQKRRCVGCGSDISKATFTGLRFCYYFGKYFCLCCHDNSKCFIPAKILRKWDLQAYPVSNIAKNLILHECNNIEQWSLNLHDWNPVLFDKVRVLNEIRGLRYYFLIIYSYITENCLKNPSLAREIEKLPLHWLNSRDDYTVFDLVQIGKGNFLFTLSRIVKICKSHIGKCKLCKAKGAYCELCKSNDILFPFDAYKVCRCINCKSIFHQNCLKNDSTCPICLENEENV</sequence>
<proteinExistence type="predicted"/>
<evidence type="ECO:0000259" key="5">
    <source>
        <dbReference type="SMART" id="SM01175"/>
    </source>
</evidence>
<dbReference type="InterPro" id="IPR051366">
    <property type="entry name" value="DEF8"/>
</dbReference>
<dbReference type="Pfam" id="PF13901">
    <property type="entry name" value="RH_dom"/>
    <property type="match status" value="1"/>
</dbReference>
<gene>
    <name evidence="6" type="ORF">DGYR_LOCUS6484</name>
</gene>
<dbReference type="InterPro" id="IPR025258">
    <property type="entry name" value="RH_dom"/>
</dbReference>
<evidence type="ECO:0000256" key="3">
    <source>
        <dbReference type="ARBA" id="ARBA00022771"/>
    </source>
</evidence>
<evidence type="ECO:0000256" key="4">
    <source>
        <dbReference type="ARBA" id="ARBA00022833"/>
    </source>
</evidence>
<dbReference type="PANTHER" id="PTHR12326">
    <property type="entry name" value="PLECKSTRIN HOMOLOGY DOMAIN CONTAINING PROTEIN"/>
    <property type="match status" value="1"/>
</dbReference>
<comment type="caution">
    <text evidence="6">The sequence shown here is derived from an EMBL/GenBank/DDBJ whole genome shotgun (WGS) entry which is preliminary data.</text>
</comment>
<dbReference type="SMART" id="SM01175">
    <property type="entry name" value="DUF4206"/>
    <property type="match status" value="1"/>
</dbReference>
<dbReference type="GO" id="GO:0008270">
    <property type="term" value="F:zinc ion binding"/>
    <property type="evidence" value="ECO:0007669"/>
    <property type="project" value="UniProtKB-KW"/>
</dbReference>
<keyword evidence="7" id="KW-1185">Reference proteome</keyword>
<evidence type="ECO:0000313" key="7">
    <source>
        <dbReference type="Proteomes" id="UP000549394"/>
    </source>
</evidence>
<dbReference type="Proteomes" id="UP000549394">
    <property type="component" value="Unassembled WGS sequence"/>
</dbReference>
<accession>A0A7I8VQM6</accession>
<feature type="domain" description="Rubicon Homology" evidence="5">
    <location>
        <begin position="212"/>
        <end position="416"/>
    </location>
</feature>
<keyword evidence="1" id="KW-0479">Metal-binding</keyword>
<dbReference type="OrthoDB" id="10067503at2759"/>
<keyword evidence="2" id="KW-0677">Repeat</keyword>